<proteinExistence type="predicted"/>
<dbReference type="AlphaFoldDB" id="A0A2P2MRG0"/>
<evidence type="ECO:0000256" key="2">
    <source>
        <dbReference type="SAM" id="SignalP"/>
    </source>
</evidence>
<accession>A0A2P2MRG0</accession>
<sequence>MRLKQKSSLSCFLQLYLTFTFSTSINYGPQSRQVRRCTYSRLTLMLYRCGSNSHMPITEISSMGNKGFTPSLDIADPPTPEKRTGTGQSFFKDDMRREPIVSPETSPATIKTRSSPS</sequence>
<feature type="signal peptide" evidence="2">
    <location>
        <begin position="1"/>
        <end position="24"/>
    </location>
</feature>
<feature type="region of interest" description="Disordered" evidence="1">
    <location>
        <begin position="68"/>
        <end position="117"/>
    </location>
</feature>
<feature type="compositionally biased region" description="Polar residues" evidence="1">
    <location>
        <begin position="103"/>
        <end position="117"/>
    </location>
</feature>
<reference evidence="3" key="1">
    <citation type="submission" date="2018-02" db="EMBL/GenBank/DDBJ databases">
        <title>Rhizophora mucronata_Transcriptome.</title>
        <authorList>
            <person name="Meera S.P."/>
            <person name="Sreeshan A."/>
            <person name="Augustine A."/>
        </authorList>
    </citation>
    <scope>NUCLEOTIDE SEQUENCE</scope>
    <source>
        <tissue evidence="3">Leaf</tissue>
    </source>
</reference>
<evidence type="ECO:0000256" key="1">
    <source>
        <dbReference type="SAM" id="MobiDB-lite"/>
    </source>
</evidence>
<name>A0A2P2MRG0_RHIMU</name>
<evidence type="ECO:0000313" key="3">
    <source>
        <dbReference type="EMBL" id="MBX32792.1"/>
    </source>
</evidence>
<keyword evidence="2" id="KW-0732">Signal</keyword>
<dbReference type="EMBL" id="GGEC01052308">
    <property type="protein sequence ID" value="MBX32792.1"/>
    <property type="molecule type" value="Transcribed_RNA"/>
</dbReference>
<organism evidence="3">
    <name type="scientific">Rhizophora mucronata</name>
    <name type="common">Asiatic mangrove</name>
    <dbReference type="NCBI Taxonomy" id="61149"/>
    <lineage>
        <taxon>Eukaryota</taxon>
        <taxon>Viridiplantae</taxon>
        <taxon>Streptophyta</taxon>
        <taxon>Embryophyta</taxon>
        <taxon>Tracheophyta</taxon>
        <taxon>Spermatophyta</taxon>
        <taxon>Magnoliopsida</taxon>
        <taxon>eudicotyledons</taxon>
        <taxon>Gunneridae</taxon>
        <taxon>Pentapetalae</taxon>
        <taxon>rosids</taxon>
        <taxon>fabids</taxon>
        <taxon>Malpighiales</taxon>
        <taxon>Rhizophoraceae</taxon>
        <taxon>Rhizophora</taxon>
    </lineage>
</organism>
<protein>
    <submittedName>
        <fullName evidence="3">Putative lipid-A-disaccharide synthase</fullName>
    </submittedName>
</protein>
<feature type="chain" id="PRO_5015177639" evidence="2">
    <location>
        <begin position="25"/>
        <end position="117"/>
    </location>
</feature>